<dbReference type="Pfam" id="PF00072">
    <property type="entry name" value="Response_reg"/>
    <property type="match status" value="1"/>
</dbReference>
<dbReference type="EMBL" id="FLYE01000002">
    <property type="protein sequence ID" value="SCA55361.1"/>
    <property type="molecule type" value="Genomic_DNA"/>
</dbReference>
<organism evidence="12 13">
    <name type="scientific">Candidatus Terasakiella magnetica</name>
    <dbReference type="NCBI Taxonomy" id="1867952"/>
    <lineage>
        <taxon>Bacteria</taxon>
        <taxon>Pseudomonadati</taxon>
        <taxon>Pseudomonadota</taxon>
        <taxon>Alphaproteobacteria</taxon>
        <taxon>Rhodospirillales</taxon>
        <taxon>Terasakiellaceae</taxon>
        <taxon>Terasakiella</taxon>
    </lineage>
</organism>
<keyword evidence="1 9" id="KW-0597">Phosphoprotein</keyword>
<dbReference type="OrthoDB" id="9804019at2"/>
<evidence type="ECO:0000313" key="12">
    <source>
        <dbReference type="EMBL" id="SCA55361.1"/>
    </source>
</evidence>
<evidence type="ECO:0000256" key="1">
    <source>
        <dbReference type="ARBA" id="ARBA00022553"/>
    </source>
</evidence>
<dbReference type="InterPro" id="IPR058031">
    <property type="entry name" value="AAA_lid_NorR"/>
</dbReference>
<evidence type="ECO:0000256" key="6">
    <source>
        <dbReference type="ARBA" id="ARBA00023125"/>
    </source>
</evidence>
<evidence type="ECO:0000256" key="2">
    <source>
        <dbReference type="ARBA" id="ARBA00022741"/>
    </source>
</evidence>
<dbReference type="RefSeq" id="WP_069186088.1">
    <property type="nucleotide sequence ID" value="NZ_FLYE01000002.1"/>
</dbReference>
<proteinExistence type="predicted"/>
<dbReference type="InterPro" id="IPR001789">
    <property type="entry name" value="Sig_transdc_resp-reg_receiver"/>
</dbReference>
<evidence type="ECO:0000256" key="7">
    <source>
        <dbReference type="ARBA" id="ARBA00023159"/>
    </source>
</evidence>
<keyword evidence="4" id="KW-0902">Two-component regulatory system</keyword>
<feature type="modified residue" description="4-aspartylphosphate" evidence="9">
    <location>
        <position position="59"/>
    </location>
</feature>
<dbReference type="InterPro" id="IPR011006">
    <property type="entry name" value="CheY-like_superfamily"/>
</dbReference>
<dbReference type="SMART" id="SM00448">
    <property type="entry name" value="REC"/>
    <property type="match status" value="1"/>
</dbReference>
<feature type="domain" description="Response regulatory" evidence="11">
    <location>
        <begin position="10"/>
        <end position="124"/>
    </location>
</feature>
<evidence type="ECO:0000256" key="5">
    <source>
        <dbReference type="ARBA" id="ARBA00023015"/>
    </source>
</evidence>
<name>A0A1C3RDQ6_9PROT</name>
<dbReference type="Pfam" id="PF02954">
    <property type="entry name" value="HTH_8"/>
    <property type="match status" value="1"/>
</dbReference>
<evidence type="ECO:0000256" key="3">
    <source>
        <dbReference type="ARBA" id="ARBA00022840"/>
    </source>
</evidence>
<dbReference type="Gene3D" id="3.40.50.300">
    <property type="entry name" value="P-loop containing nucleotide triphosphate hydrolases"/>
    <property type="match status" value="1"/>
</dbReference>
<dbReference type="SUPFAM" id="SSF52172">
    <property type="entry name" value="CheY-like"/>
    <property type="match status" value="1"/>
</dbReference>
<evidence type="ECO:0000256" key="9">
    <source>
        <dbReference type="PROSITE-ProRule" id="PRU00169"/>
    </source>
</evidence>
<dbReference type="Gene3D" id="3.40.50.2300">
    <property type="match status" value="1"/>
</dbReference>
<feature type="domain" description="Sigma-54 factor interaction" evidence="10">
    <location>
        <begin position="150"/>
        <end position="371"/>
    </location>
</feature>
<dbReference type="InterPro" id="IPR025943">
    <property type="entry name" value="Sigma_54_int_dom_ATP-bd_2"/>
</dbReference>
<dbReference type="GO" id="GO:0005524">
    <property type="term" value="F:ATP binding"/>
    <property type="evidence" value="ECO:0007669"/>
    <property type="project" value="UniProtKB-KW"/>
</dbReference>
<dbReference type="Gene3D" id="1.10.10.60">
    <property type="entry name" value="Homeodomain-like"/>
    <property type="match status" value="1"/>
</dbReference>
<dbReference type="PROSITE" id="PS50110">
    <property type="entry name" value="RESPONSE_REGULATORY"/>
    <property type="match status" value="1"/>
</dbReference>
<sequence length="449" mass="49705">MSTDNKPTFRVIVIDDDKEMRESLVHLLETTSWQVDTFTRADSFLERIDSLEPDVILSDYRMPGMDGMEMLRQLKLKNVRVPVVLISAHGDIPMAVEAMQIGAYTFLEKPFDPRRLLSVLKHAAEQHRLNEDAERLKARLAQLSGLDRILIGQTEEISRLREDILNFSDVDAPIMLLGETGTGKEVVARALHDLSNHANGPFVVLNCATIPAERFEISMFGEAATSPGVLASADGGTLFLDEIGACPAPVQAKLLRAIETREYIPVGGEKAIPTNMRILSATNENLEAGVANGDFRADLLYRLNTLVLNLPTLRERRSDVVLLFSHFLAEYGAVYEVGPPELKHEDVSALMSHDWPGNVRELRHVAERLLLAARRGRGSVAEAIKPDHDHGDVPDTLREAVAAFERELIAKAIKTHQGKMDAVAESLGIGRRTLNEKIVKLGLDKNALI</sequence>
<evidence type="ECO:0000256" key="8">
    <source>
        <dbReference type="ARBA" id="ARBA00023163"/>
    </source>
</evidence>
<dbReference type="AlphaFoldDB" id="A0A1C3RDQ6"/>
<dbReference type="SUPFAM" id="SSF52540">
    <property type="entry name" value="P-loop containing nucleoside triphosphate hydrolases"/>
    <property type="match status" value="1"/>
</dbReference>
<dbReference type="PANTHER" id="PTHR32071">
    <property type="entry name" value="TRANSCRIPTIONAL REGULATORY PROTEIN"/>
    <property type="match status" value="1"/>
</dbReference>
<evidence type="ECO:0000256" key="4">
    <source>
        <dbReference type="ARBA" id="ARBA00023012"/>
    </source>
</evidence>
<dbReference type="GO" id="GO:0000160">
    <property type="term" value="P:phosphorelay signal transduction system"/>
    <property type="evidence" value="ECO:0007669"/>
    <property type="project" value="UniProtKB-KW"/>
</dbReference>
<dbReference type="Proteomes" id="UP000231658">
    <property type="component" value="Unassembled WGS sequence"/>
</dbReference>
<accession>A0A1C3RDQ6</accession>
<dbReference type="STRING" id="1867952.MTBPR1_100002"/>
<keyword evidence="2" id="KW-0547">Nucleotide-binding</keyword>
<dbReference type="PROSITE" id="PS50045">
    <property type="entry name" value="SIGMA54_INTERACT_4"/>
    <property type="match status" value="1"/>
</dbReference>
<dbReference type="InterPro" id="IPR025944">
    <property type="entry name" value="Sigma_54_int_dom_CS"/>
</dbReference>
<dbReference type="PRINTS" id="PR01590">
    <property type="entry name" value="HTHFIS"/>
</dbReference>
<evidence type="ECO:0000259" key="11">
    <source>
        <dbReference type="PROSITE" id="PS50110"/>
    </source>
</evidence>
<dbReference type="PROSITE" id="PS00676">
    <property type="entry name" value="SIGMA54_INTERACT_2"/>
    <property type="match status" value="1"/>
</dbReference>
<dbReference type="InterPro" id="IPR009057">
    <property type="entry name" value="Homeodomain-like_sf"/>
</dbReference>
<gene>
    <name evidence="12" type="ORF">MTBPR1_100002</name>
</gene>
<dbReference type="CDD" id="cd00009">
    <property type="entry name" value="AAA"/>
    <property type="match status" value="1"/>
</dbReference>
<dbReference type="SMART" id="SM00382">
    <property type="entry name" value="AAA"/>
    <property type="match status" value="1"/>
</dbReference>
<dbReference type="InterPro" id="IPR002197">
    <property type="entry name" value="HTH_Fis"/>
</dbReference>
<dbReference type="InterPro" id="IPR025662">
    <property type="entry name" value="Sigma_54_int_dom_ATP-bd_1"/>
</dbReference>
<reference evidence="12 13" key="1">
    <citation type="submission" date="2016-07" db="EMBL/GenBank/DDBJ databases">
        <authorList>
            <person name="Lefevre C.T."/>
        </authorList>
    </citation>
    <scope>NUCLEOTIDE SEQUENCE [LARGE SCALE GENOMIC DNA]</scope>
    <source>
        <strain evidence="12">PR1</strain>
    </source>
</reference>
<evidence type="ECO:0000313" key="13">
    <source>
        <dbReference type="Proteomes" id="UP000231658"/>
    </source>
</evidence>
<dbReference type="PROSITE" id="PS00688">
    <property type="entry name" value="SIGMA54_INTERACT_3"/>
    <property type="match status" value="1"/>
</dbReference>
<evidence type="ECO:0000259" key="10">
    <source>
        <dbReference type="PROSITE" id="PS50045"/>
    </source>
</evidence>
<keyword evidence="3" id="KW-0067">ATP-binding</keyword>
<dbReference type="InterPro" id="IPR002078">
    <property type="entry name" value="Sigma_54_int"/>
</dbReference>
<dbReference type="FunFam" id="3.40.50.2300:FF:000018">
    <property type="entry name" value="DNA-binding transcriptional regulator NtrC"/>
    <property type="match status" value="1"/>
</dbReference>
<dbReference type="GO" id="GO:0006355">
    <property type="term" value="P:regulation of DNA-templated transcription"/>
    <property type="evidence" value="ECO:0007669"/>
    <property type="project" value="InterPro"/>
</dbReference>
<dbReference type="SUPFAM" id="SSF46689">
    <property type="entry name" value="Homeodomain-like"/>
    <property type="match status" value="1"/>
</dbReference>
<dbReference type="Pfam" id="PF25601">
    <property type="entry name" value="AAA_lid_14"/>
    <property type="match status" value="1"/>
</dbReference>
<dbReference type="Pfam" id="PF00158">
    <property type="entry name" value="Sigma54_activat"/>
    <property type="match status" value="1"/>
</dbReference>
<keyword evidence="5" id="KW-0805">Transcription regulation</keyword>
<dbReference type="GO" id="GO:0043565">
    <property type="term" value="F:sequence-specific DNA binding"/>
    <property type="evidence" value="ECO:0007669"/>
    <property type="project" value="InterPro"/>
</dbReference>
<keyword evidence="6" id="KW-0238">DNA-binding</keyword>
<keyword evidence="8" id="KW-0804">Transcription</keyword>
<dbReference type="InterPro" id="IPR003593">
    <property type="entry name" value="AAA+_ATPase"/>
</dbReference>
<protein>
    <submittedName>
        <fullName evidence="12">C4-dicarboxylate transport transcriptional regulatory protein DctD</fullName>
    </submittedName>
</protein>
<dbReference type="PANTHER" id="PTHR32071:SF57">
    <property type="entry name" value="C4-DICARBOXYLATE TRANSPORT TRANSCRIPTIONAL REGULATORY PROTEIN DCTD"/>
    <property type="match status" value="1"/>
</dbReference>
<keyword evidence="7" id="KW-0010">Activator</keyword>
<keyword evidence="13" id="KW-1185">Reference proteome</keyword>
<dbReference type="InterPro" id="IPR027417">
    <property type="entry name" value="P-loop_NTPase"/>
</dbReference>
<dbReference type="PROSITE" id="PS00675">
    <property type="entry name" value="SIGMA54_INTERACT_1"/>
    <property type="match status" value="1"/>
</dbReference>
<dbReference type="Gene3D" id="1.10.8.60">
    <property type="match status" value="1"/>
</dbReference>